<proteinExistence type="inferred from homology"/>
<dbReference type="RefSeq" id="WP_180963137.1">
    <property type="nucleotide sequence ID" value="NZ_CANTYB010000006.1"/>
</dbReference>
<comment type="caution">
    <text evidence="8">The sequence shown here is derived from an EMBL/GenBank/DDBJ whole genome shotgun (WGS) entry which is preliminary data.</text>
</comment>
<evidence type="ECO:0000256" key="1">
    <source>
        <dbReference type="ARBA" id="ARBA00005384"/>
    </source>
</evidence>
<evidence type="ECO:0000313" key="8">
    <source>
        <dbReference type="EMBL" id="MCQ5121926.1"/>
    </source>
</evidence>
<keyword evidence="9" id="KW-1185">Reference proteome</keyword>
<dbReference type="InterPro" id="IPR036390">
    <property type="entry name" value="WH_DNA-bd_sf"/>
</dbReference>
<dbReference type="InterPro" id="IPR000524">
    <property type="entry name" value="Tscrpt_reg_HTH_GntR"/>
</dbReference>
<reference evidence="8 9" key="1">
    <citation type="submission" date="2022-06" db="EMBL/GenBank/DDBJ databases">
        <title>Isolation of gut microbiota from human fecal samples.</title>
        <authorList>
            <person name="Pamer E.G."/>
            <person name="Barat B."/>
            <person name="Waligurski E."/>
            <person name="Medina S."/>
            <person name="Paddock L."/>
            <person name="Mostad J."/>
        </authorList>
    </citation>
    <scope>NUCLEOTIDE SEQUENCE [LARGE SCALE GENOMIC DNA]</scope>
    <source>
        <strain evidence="8 9">DFI.6.1</strain>
    </source>
</reference>
<evidence type="ECO:0000256" key="2">
    <source>
        <dbReference type="ARBA" id="ARBA00022898"/>
    </source>
</evidence>
<evidence type="ECO:0000313" key="9">
    <source>
        <dbReference type="Proteomes" id="UP001524435"/>
    </source>
</evidence>
<dbReference type="EMBL" id="JANGCH010000008">
    <property type="protein sequence ID" value="MCQ5121926.1"/>
    <property type="molecule type" value="Genomic_DNA"/>
</dbReference>
<dbReference type="InterPro" id="IPR015421">
    <property type="entry name" value="PyrdxlP-dep_Trfase_major"/>
</dbReference>
<dbReference type="PANTHER" id="PTHR46577:SF1">
    <property type="entry name" value="HTH-TYPE TRANSCRIPTIONAL REGULATORY PROTEIN GABR"/>
    <property type="match status" value="1"/>
</dbReference>
<dbReference type="SUPFAM" id="SSF46785">
    <property type="entry name" value="Winged helix' DNA-binding domain"/>
    <property type="match status" value="1"/>
</dbReference>
<keyword evidence="8" id="KW-0032">Aminotransferase</keyword>
<keyword evidence="6" id="KW-0175">Coiled coil</keyword>
<comment type="similarity">
    <text evidence="1">In the C-terminal section; belongs to the class-I pyridoxal-phosphate-dependent aminotransferase family.</text>
</comment>
<keyword evidence="8" id="KW-0808">Transferase</keyword>
<keyword evidence="5" id="KW-0804">Transcription</keyword>
<dbReference type="SMART" id="SM00345">
    <property type="entry name" value="HTH_GNTR"/>
    <property type="match status" value="1"/>
</dbReference>
<dbReference type="CDD" id="cd07377">
    <property type="entry name" value="WHTH_GntR"/>
    <property type="match status" value="1"/>
</dbReference>
<dbReference type="Gene3D" id="1.10.10.10">
    <property type="entry name" value="Winged helix-like DNA-binding domain superfamily/Winged helix DNA-binding domain"/>
    <property type="match status" value="1"/>
</dbReference>
<evidence type="ECO:0000256" key="6">
    <source>
        <dbReference type="SAM" id="Coils"/>
    </source>
</evidence>
<dbReference type="PROSITE" id="PS50949">
    <property type="entry name" value="HTH_GNTR"/>
    <property type="match status" value="1"/>
</dbReference>
<evidence type="ECO:0000259" key="7">
    <source>
        <dbReference type="PROSITE" id="PS50949"/>
    </source>
</evidence>
<evidence type="ECO:0000256" key="3">
    <source>
        <dbReference type="ARBA" id="ARBA00023015"/>
    </source>
</evidence>
<name>A0ABT1SL23_9FIRM</name>
<keyword evidence="3" id="KW-0805">Transcription regulation</keyword>
<dbReference type="CDD" id="cd00609">
    <property type="entry name" value="AAT_like"/>
    <property type="match status" value="1"/>
</dbReference>
<dbReference type="Proteomes" id="UP001524435">
    <property type="component" value="Unassembled WGS sequence"/>
</dbReference>
<dbReference type="InterPro" id="IPR036388">
    <property type="entry name" value="WH-like_DNA-bd_sf"/>
</dbReference>
<dbReference type="InterPro" id="IPR051446">
    <property type="entry name" value="HTH_trans_reg/aminotransferase"/>
</dbReference>
<dbReference type="Gene3D" id="3.40.640.10">
    <property type="entry name" value="Type I PLP-dependent aspartate aminotransferase-like (Major domain)"/>
    <property type="match status" value="1"/>
</dbReference>
<accession>A0ABT1SL23</accession>
<evidence type="ECO:0000256" key="4">
    <source>
        <dbReference type="ARBA" id="ARBA00023125"/>
    </source>
</evidence>
<keyword evidence="4" id="KW-0238">DNA-binding</keyword>
<evidence type="ECO:0000256" key="5">
    <source>
        <dbReference type="ARBA" id="ARBA00023163"/>
    </source>
</evidence>
<protein>
    <submittedName>
        <fullName evidence="8">PLP-dependent aminotransferase family protein</fullName>
    </submittedName>
</protein>
<dbReference type="SUPFAM" id="SSF53383">
    <property type="entry name" value="PLP-dependent transferases"/>
    <property type="match status" value="1"/>
</dbReference>
<sequence length="442" mass="51612">MDYVWMQFEKQKGKALYQQIHDFFVEQLLSGYWKQGDHLPSIRRCAGLLSVSLTSIKNAYAQLEEEGYIEALPRQGYFVCVSEAGVNLRKELLRSDETEQKPHFQYDFKTSAIDEASFDSLNWKRCVRFAMEQEDLLEYGEVQGETVLRKALQRHAYGYRGIACHEDQILVGASVQTLLYQLCGLLGKRKIIYMHTPPFSQAKQVFEDCGWEVHLCDVTALTQNDWEKMSFLYLHTVAFGDEKAPMPRHLRKTYCELAKRHHVYLIEDDKNGELRYVRRSESALFAADEGERVIYLSTFSKLLAPSLRIAYMILPQPLKQRYEAKKSDYNPTASKMEQLALARYLTNAHMEKHLNQLRKRYAEKYRKMAELLQRSVPHWEWVLHETALRIHVRKASVLPDEIPEEIAYDENAEEIILSFAKIDSKDMEKAFQLFADHKMAGK</sequence>
<dbReference type="PANTHER" id="PTHR46577">
    <property type="entry name" value="HTH-TYPE TRANSCRIPTIONAL REGULATORY PROTEIN GABR"/>
    <property type="match status" value="1"/>
</dbReference>
<dbReference type="InterPro" id="IPR015424">
    <property type="entry name" value="PyrdxlP-dep_Trfase"/>
</dbReference>
<feature type="coiled-coil region" evidence="6">
    <location>
        <begin position="347"/>
        <end position="374"/>
    </location>
</feature>
<dbReference type="Pfam" id="PF00392">
    <property type="entry name" value="GntR"/>
    <property type="match status" value="1"/>
</dbReference>
<dbReference type="GO" id="GO:0008483">
    <property type="term" value="F:transaminase activity"/>
    <property type="evidence" value="ECO:0007669"/>
    <property type="project" value="UniProtKB-KW"/>
</dbReference>
<gene>
    <name evidence="8" type="ORF">NE663_06605</name>
</gene>
<feature type="domain" description="HTH gntR-type" evidence="7">
    <location>
        <begin position="14"/>
        <end position="82"/>
    </location>
</feature>
<organism evidence="8 9">
    <name type="scientific">Massilicoli timonensis</name>
    <dbReference type="NCBI Taxonomy" id="2015901"/>
    <lineage>
        <taxon>Bacteria</taxon>
        <taxon>Bacillati</taxon>
        <taxon>Bacillota</taxon>
        <taxon>Erysipelotrichia</taxon>
        <taxon>Erysipelotrichales</taxon>
        <taxon>Erysipelotrichaceae</taxon>
        <taxon>Massilicoli</taxon>
    </lineage>
</organism>
<keyword evidence="2" id="KW-0663">Pyridoxal phosphate</keyword>